<evidence type="ECO:0000313" key="3">
    <source>
        <dbReference type="Proteomes" id="UP000067243"/>
    </source>
</evidence>
<dbReference type="KEGG" id="stur:STURON_00285"/>
<protein>
    <recommendedName>
        <fullName evidence="4">Transmembrane protein</fullName>
    </recommendedName>
</protein>
<feature type="transmembrane region" description="Helical" evidence="1">
    <location>
        <begin position="75"/>
        <end position="103"/>
    </location>
</feature>
<feature type="transmembrane region" description="Helical" evidence="1">
    <location>
        <begin position="177"/>
        <end position="202"/>
    </location>
</feature>
<dbReference type="Proteomes" id="UP000067243">
    <property type="component" value="Chromosome"/>
</dbReference>
<accession>A0A0K1P5F6</accession>
<feature type="transmembrane region" description="Helical" evidence="1">
    <location>
        <begin position="21"/>
        <end position="44"/>
    </location>
</feature>
<keyword evidence="1" id="KW-0812">Transmembrane</keyword>
<dbReference type="PATRIC" id="fig|216946.3.peg.286"/>
<name>A0A0K1P5F6_9MOLU</name>
<keyword evidence="1" id="KW-1133">Transmembrane helix</keyword>
<dbReference type="OrthoDB" id="389038at2"/>
<evidence type="ECO:0000256" key="1">
    <source>
        <dbReference type="SAM" id="Phobius"/>
    </source>
</evidence>
<dbReference type="RefSeq" id="WP_075048130.1">
    <property type="nucleotide sequence ID" value="NZ_CP012328.1"/>
</dbReference>
<organism evidence="2 3">
    <name type="scientific">Spiroplasma turonicum</name>
    <dbReference type="NCBI Taxonomy" id="216946"/>
    <lineage>
        <taxon>Bacteria</taxon>
        <taxon>Bacillati</taxon>
        <taxon>Mycoplasmatota</taxon>
        <taxon>Mollicutes</taxon>
        <taxon>Entomoplasmatales</taxon>
        <taxon>Spiroplasmataceae</taxon>
        <taxon>Spiroplasma</taxon>
    </lineage>
</organism>
<sequence>MKKISNFLIKLKPYKRKYKMFWLIFTLFTLFLFQMIMLIFSSVVDHINSGFYYWIRGFHSLLVDSRNEPNSAQGFIFASTVIGTIPSVAIIPFLYFIFTNWLINEKLSDKFINVPTEKYKFWTNYIHFSGIALVFTLLCGSLTYINNGGLLPNQAYNAILGAFSDDFGERIAGISAFLYYGIGMVFLFIMIVWNILIALSWIGKKISILLEKWSEIRAAKKEQKLAKKIEKMESKKNNKQ</sequence>
<feature type="transmembrane region" description="Helical" evidence="1">
    <location>
        <begin position="124"/>
        <end position="145"/>
    </location>
</feature>
<gene>
    <name evidence="2" type="ORF">STURON_00285</name>
</gene>
<dbReference type="EMBL" id="CP012328">
    <property type="protein sequence ID" value="AKU79531.1"/>
    <property type="molecule type" value="Genomic_DNA"/>
</dbReference>
<keyword evidence="1" id="KW-0472">Membrane</keyword>
<reference evidence="2 3" key="1">
    <citation type="journal article" date="2015" name="Genome Announc.">
        <title>Complete Genome Sequence of Spiroplasma turonicum Strain Tab4cT, a Parasite of a Horse Fly, Haematopota sp. (Diptera: Tabanidae).</title>
        <authorList>
            <person name="Davis R.E."/>
            <person name="Shao J."/>
            <person name="Zhao Y."/>
            <person name="Gasparich G.E."/>
            <person name="Gaynor B.J."/>
            <person name="Donofrio N."/>
        </authorList>
    </citation>
    <scope>NUCLEOTIDE SEQUENCE [LARGE SCALE GENOMIC DNA]</scope>
    <source>
        <strain evidence="2 3">Tab4c</strain>
    </source>
</reference>
<proteinExistence type="predicted"/>
<keyword evidence="3" id="KW-1185">Reference proteome</keyword>
<dbReference type="STRING" id="216946.STURO_v1c02860"/>
<evidence type="ECO:0008006" key="4">
    <source>
        <dbReference type="Google" id="ProtNLM"/>
    </source>
</evidence>
<dbReference type="AlphaFoldDB" id="A0A0K1P5F6"/>
<evidence type="ECO:0000313" key="2">
    <source>
        <dbReference type="EMBL" id="AKU79531.1"/>
    </source>
</evidence>